<dbReference type="AlphaFoldDB" id="I4AJ72"/>
<proteinExistence type="inferred from homology"/>
<comment type="similarity">
    <text evidence="2">Belongs to the BshC family.</text>
</comment>
<dbReference type="EMBL" id="CP003345">
    <property type="protein sequence ID" value="AFM04007.1"/>
    <property type="molecule type" value="Genomic_DNA"/>
</dbReference>
<dbReference type="NCBIfam" id="TIGR03998">
    <property type="entry name" value="thiol_BshC"/>
    <property type="match status" value="1"/>
</dbReference>
<dbReference type="OrthoDB" id="9765151at2"/>
<reference evidence="6" key="1">
    <citation type="submission" date="2012-06" db="EMBL/GenBank/DDBJ databases">
        <title>The complete genome of Flexibacter litoralis DSM 6794.</title>
        <authorList>
            <person name="Lucas S."/>
            <person name="Copeland A."/>
            <person name="Lapidus A."/>
            <person name="Glavina del Rio T."/>
            <person name="Dalin E."/>
            <person name="Tice H."/>
            <person name="Bruce D."/>
            <person name="Goodwin L."/>
            <person name="Pitluck S."/>
            <person name="Peters L."/>
            <person name="Ovchinnikova G."/>
            <person name="Lu M."/>
            <person name="Kyrpides N."/>
            <person name="Mavromatis K."/>
            <person name="Ivanova N."/>
            <person name="Brettin T."/>
            <person name="Detter J.C."/>
            <person name="Han C."/>
            <person name="Larimer F."/>
            <person name="Land M."/>
            <person name="Hauser L."/>
            <person name="Markowitz V."/>
            <person name="Cheng J.-F."/>
            <person name="Hugenholtz P."/>
            <person name="Woyke T."/>
            <person name="Wu D."/>
            <person name="Spring S."/>
            <person name="Lang E."/>
            <person name="Kopitz M."/>
            <person name="Brambilla E."/>
            <person name="Klenk H.-P."/>
            <person name="Eisen J.A."/>
        </authorList>
    </citation>
    <scope>NUCLEOTIDE SEQUENCE [LARGE SCALE GENOMIC DNA]</scope>
    <source>
        <strain evidence="6">ATCC 23117 / DSM 6794 / NBRC 15988 / NCIMB 1366 / Sio-4</strain>
    </source>
</reference>
<dbReference type="KEGG" id="fli:Fleli_1588"/>
<dbReference type="Proteomes" id="UP000006054">
    <property type="component" value="Chromosome"/>
</dbReference>
<dbReference type="HOGENOM" id="CLU_022249_2_0_10"/>
<sequence>MPSNSSTDYSGHCLDFSKTNQFSDIFLDYISQKEELREFYGNLPQLENFEKQIDLKIQKKSFDTKKREILVKALHNQYQNTENPPTEKIDLLKKETTFTVTTGHQLNIYTGTLYFHYKIQTVINACKTLKEKYPKYDFVPVYWMASEDHDLEEIASFNLFGKKYTWQTDQKGAVGRMNTKGLNDLGFKEEKAKELGKFYKEAENKNENLTQATRNIVHSFYQKKGLVIVDGDDKDLKRLFIPIIKNELETQNSYLKIEESSKKLNYLGYKTQVTPREINLFYLEDNLRERIIKNENSQNNENRFEILNTDISFSESEIMELVESNPEKFSPNVALRPVYQETILPNLSYTGGPGELAYWLQLKSMFEYFDVNFPILLPRNFALFIPKVIHQKMNKTNLSFTDIFDSFDTLRINYATQNAENDFLLENERKEIESIFDKVESKSIKTDISLQKSIAGEKHRALKRIEHISKKLRKSEEKKQADSINQIKSIKDNLFPNGSLQERYDNFLNFVINDEDFLIKTQELLNPFDLRFLIMTE</sequence>
<gene>
    <name evidence="2" type="primary">bshC</name>
    <name evidence="5" type="ordered locus">Fleli_1588</name>
</gene>
<keyword evidence="1 2" id="KW-0436">Ligase</keyword>
<evidence type="ECO:0000259" key="4">
    <source>
        <dbReference type="Pfam" id="PF24850"/>
    </source>
</evidence>
<evidence type="ECO:0000256" key="1">
    <source>
        <dbReference type="ARBA" id="ARBA00022598"/>
    </source>
</evidence>
<feature type="domain" description="Bacillithiol biosynthesis BshC C-terminal coiled-coil" evidence="4">
    <location>
        <begin position="382"/>
        <end position="536"/>
    </location>
</feature>
<dbReference type="HAMAP" id="MF_01867">
    <property type="entry name" value="BshC"/>
    <property type="match status" value="1"/>
</dbReference>
<dbReference type="InterPro" id="IPR055399">
    <property type="entry name" value="CC_BshC"/>
</dbReference>
<dbReference type="GO" id="GO:0016874">
    <property type="term" value="F:ligase activity"/>
    <property type="evidence" value="ECO:0007669"/>
    <property type="project" value="UniProtKB-UniRule"/>
</dbReference>
<dbReference type="eggNOG" id="COG4365">
    <property type="taxonomic scope" value="Bacteria"/>
</dbReference>
<dbReference type="STRING" id="880071.Fleli_1588"/>
<evidence type="ECO:0000256" key="2">
    <source>
        <dbReference type="HAMAP-Rule" id="MF_01867"/>
    </source>
</evidence>
<dbReference type="EC" id="6.-.-.-" evidence="2"/>
<dbReference type="InterPro" id="IPR011199">
    <property type="entry name" value="Bacillithiol_biosynth_BshC"/>
</dbReference>
<feature type="domain" description="Bacillithiol biosynthesis BshC N-terminal Rossmann-like" evidence="3">
    <location>
        <begin position="12"/>
        <end position="380"/>
    </location>
</feature>
<organism evidence="5 6">
    <name type="scientific">Bernardetia litoralis (strain ATCC 23117 / DSM 6794 / NBRC 15988 / NCIMB 1366 / Fx l1 / Sio-4)</name>
    <name type="common">Flexibacter litoralis</name>
    <dbReference type="NCBI Taxonomy" id="880071"/>
    <lineage>
        <taxon>Bacteria</taxon>
        <taxon>Pseudomonadati</taxon>
        <taxon>Bacteroidota</taxon>
        <taxon>Cytophagia</taxon>
        <taxon>Cytophagales</taxon>
        <taxon>Bernardetiaceae</taxon>
        <taxon>Bernardetia</taxon>
    </lineage>
</organism>
<protein>
    <recommendedName>
        <fullName evidence="2">Putative cysteine ligase BshC</fullName>
        <ecNumber evidence="2">6.-.-.-</ecNumber>
    </recommendedName>
</protein>
<evidence type="ECO:0000259" key="3">
    <source>
        <dbReference type="Pfam" id="PF10079"/>
    </source>
</evidence>
<dbReference type="Pfam" id="PF10079">
    <property type="entry name" value="Rossmann-like_BshC"/>
    <property type="match status" value="1"/>
</dbReference>
<accession>I4AJ72</accession>
<dbReference type="RefSeq" id="WP_014797464.1">
    <property type="nucleotide sequence ID" value="NC_018018.1"/>
</dbReference>
<keyword evidence="6" id="KW-1185">Reference proteome</keyword>
<evidence type="ECO:0000313" key="5">
    <source>
        <dbReference type="EMBL" id="AFM04007.1"/>
    </source>
</evidence>
<dbReference type="Pfam" id="PF24850">
    <property type="entry name" value="CC_BshC"/>
    <property type="match status" value="1"/>
</dbReference>
<evidence type="ECO:0000313" key="6">
    <source>
        <dbReference type="Proteomes" id="UP000006054"/>
    </source>
</evidence>
<dbReference type="PATRIC" id="fig|880071.3.peg.1568"/>
<dbReference type="InterPro" id="IPR055398">
    <property type="entry name" value="Rossmann-like_BshC"/>
</dbReference>
<name>I4AJ72_BERLS</name>